<dbReference type="PIRSF" id="PIRSF000149">
    <property type="entry name" value="GAP_DH"/>
    <property type="match status" value="1"/>
</dbReference>
<dbReference type="GO" id="GO:0016491">
    <property type="term" value="F:oxidoreductase activity"/>
    <property type="evidence" value="ECO:0007669"/>
    <property type="project" value="UniProtKB-KW"/>
</dbReference>
<dbReference type="EC" id="1.2.1.-" evidence="5"/>
<evidence type="ECO:0000256" key="5">
    <source>
        <dbReference type="RuleBase" id="RU361160"/>
    </source>
</evidence>
<feature type="domain" description="Glyceraldehyde 3-phosphate dehydrogenase NAD(P) binding" evidence="6">
    <location>
        <begin position="21"/>
        <end position="171"/>
    </location>
</feature>
<organism evidence="7 8">
    <name type="scientific">Aerococcus viridans (strain ATCC 11563 / DSM 20340 / CCUG 4311 / JCM 20461 / NBRC 12219 / NCTC 8251 / M1)</name>
    <dbReference type="NCBI Taxonomy" id="655812"/>
    <lineage>
        <taxon>Bacteria</taxon>
        <taxon>Bacillati</taxon>
        <taxon>Bacillota</taxon>
        <taxon>Bacilli</taxon>
        <taxon>Lactobacillales</taxon>
        <taxon>Aerococcaceae</taxon>
        <taxon>Aerococcus</taxon>
    </lineage>
</organism>
<dbReference type="SMART" id="SM00846">
    <property type="entry name" value="Gp_dh_N"/>
    <property type="match status" value="1"/>
</dbReference>
<evidence type="ECO:0000259" key="6">
    <source>
        <dbReference type="SMART" id="SM00846"/>
    </source>
</evidence>
<dbReference type="InterPro" id="IPR020830">
    <property type="entry name" value="GlycerAld_3-P_DH_AS"/>
</dbReference>
<dbReference type="PANTHER" id="PTHR43148">
    <property type="entry name" value="GLYCERALDEHYDE-3-PHOSPHATE DEHYDROGENASE 2"/>
    <property type="match status" value="1"/>
</dbReference>
<dbReference type="Pfam" id="PF02800">
    <property type="entry name" value="Gp_dh_C"/>
    <property type="match status" value="1"/>
</dbReference>
<dbReference type="Pfam" id="PF00044">
    <property type="entry name" value="Gp_dh_N"/>
    <property type="match status" value="1"/>
</dbReference>
<dbReference type="SUPFAM" id="SSF51735">
    <property type="entry name" value="NAD(P)-binding Rossmann-fold domains"/>
    <property type="match status" value="1"/>
</dbReference>
<dbReference type="Gene3D" id="3.30.360.10">
    <property type="entry name" value="Dihydrodipicolinate Reductase, domain 2"/>
    <property type="match status" value="1"/>
</dbReference>
<name>A0ABN0ABD8_AERVM</name>
<comment type="similarity">
    <text evidence="1 4">Belongs to the glyceraldehyde-3-phosphate dehydrogenase family.</text>
</comment>
<dbReference type="SUPFAM" id="SSF55347">
    <property type="entry name" value="Glyceraldehyde-3-phosphate dehydrogenase-like, C-terminal domain"/>
    <property type="match status" value="1"/>
</dbReference>
<evidence type="ECO:0000313" key="7">
    <source>
        <dbReference type="EMBL" id="EFG50648.1"/>
    </source>
</evidence>
<dbReference type="Proteomes" id="UP000003764">
    <property type="component" value="Unassembled WGS sequence"/>
</dbReference>
<reference evidence="7 8" key="1">
    <citation type="submission" date="2010-04" db="EMBL/GenBank/DDBJ databases">
        <authorList>
            <person name="Muzny D."/>
            <person name="Qin X."/>
            <person name="Deng J."/>
            <person name="Jiang H."/>
            <person name="Liu Y."/>
            <person name="Qu J."/>
            <person name="Song X.-Z."/>
            <person name="Zhang L."/>
            <person name="Thornton R."/>
            <person name="Coyle M."/>
            <person name="Francisco L."/>
            <person name="Jackson L."/>
            <person name="Javaid M."/>
            <person name="Korchina V."/>
            <person name="Kovar C."/>
            <person name="Mata R."/>
            <person name="Mathew T."/>
            <person name="Ngo R."/>
            <person name="Nguyen L."/>
            <person name="Nguyen N."/>
            <person name="Okwuonu G."/>
            <person name="Ongeri F."/>
            <person name="Pham C."/>
            <person name="Simmons D."/>
            <person name="Wilczek-Boney K."/>
            <person name="Hale W."/>
            <person name="Jakkamsetti A."/>
            <person name="Pham P."/>
            <person name="Ruth R."/>
            <person name="San Lucas F."/>
            <person name="Warren J."/>
            <person name="Zhang J."/>
            <person name="Zhao Z."/>
            <person name="Zhou C."/>
            <person name="Zhu D."/>
            <person name="Lee S."/>
            <person name="Bess C."/>
            <person name="Blankenburg K."/>
            <person name="Forbes L."/>
            <person name="Fu Q."/>
            <person name="Gubbala S."/>
            <person name="Hirani K."/>
            <person name="Jayaseelan J.C."/>
            <person name="Lara F."/>
            <person name="Munidasa M."/>
            <person name="Palculict T."/>
            <person name="Patil S."/>
            <person name="Pu L.-L."/>
            <person name="Saada N."/>
            <person name="Tang L."/>
            <person name="Weissenberger G."/>
            <person name="Zhu Y."/>
            <person name="Hemphill L."/>
            <person name="Shang Y."/>
            <person name="Youmans B."/>
            <person name="Ayvaz T."/>
            <person name="Ross M."/>
            <person name="Santibanez J."/>
            <person name="Aqrawi P."/>
            <person name="Gross S."/>
            <person name="Joshi V."/>
            <person name="Fowler G."/>
            <person name="Nazareth L."/>
            <person name="Reid J."/>
            <person name="Worley K."/>
            <person name="Petrosino J."/>
            <person name="Highlander S."/>
            <person name="Gibbs R."/>
            <person name="Gibbs R."/>
        </authorList>
    </citation>
    <scope>NUCLEOTIDE SEQUENCE [LARGE SCALE GENOMIC DNA]</scope>
    <source>
        <strain evidence="7 8">ATCC 11563</strain>
    </source>
</reference>
<dbReference type="PRINTS" id="PR00078">
    <property type="entry name" value="G3PDHDRGNASE"/>
</dbReference>
<dbReference type="InterPro" id="IPR020831">
    <property type="entry name" value="GlycerAld/Erythrose_P_DH"/>
</dbReference>
<dbReference type="InterPro" id="IPR006424">
    <property type="entry name" value="Glyceraldehyde-3-P_DH_1"/>
</dbReference>
<keyword evidence="3 5" id="KW-0560">Oxidoreductase</keyword>
<dbReference type="InterPro" id="IPR020828">
    <property type="entry name" value="GlycerAld_3-P_DH_NAD(P)-bd"/>
</dbReference>
<proteinExistence type="inferred from homology"/>
<sequence length="355" mass="38525">MGNPIKIILYSIKEEFCSMAIKLAINGFGRIGRLTLRRIWEENESNVEIVAINDLTDNEFLAYLLKYDTAHGTFNHDIETTENGISIDGKEITVYSERDANDLPWGDLGVDIVLECTGFYATKEKSQAHINAGAKKVIISAPADAETKTIVYGVNEDIIEAEDKIISGASCTTNCLAPVVNVLEKEFGIKHGLMSTIHAYTSTQSLQDAPNGKKGNFRNGRAAAENAIPSSTGAAKAVGRVIPSVNGKVDGTAIRIPIVTGSMTEFYSTLNTKVTVEEVNAAMEKYANPSFLYNTDEVVSSDIVGVPAGSIFDATQTKVIESEDGQLVKTVAWYDNEAGFVSQFVRLIEFFAAKQ</sequence>
<evidence type="ECO:0000313" key="8">
    <source>
        <dbReference type="Proteomes" id="UP000003764"/>
    </source>
</evidence>
<dbReference type="InterPro" id="IPR036291">
    <property type="entry name" value="NAD(P)-bd_dom_sf"/>
</dbReference>
<dbReference type="Gene3D" id="3.40.50.720">
    <property type="entry name" value="NAD(P)-binding Rossmann-like Domain"/>
    <property type="match status" value="1"/>
</dbReference>
<gene>
    <name evidence="7" type="primary">gap</name>
    <name evidence="7" type="ORF">HMPREF0061_0001</name>
</gene>
<evidence type="ECO:0000256" key="2">
    <source>
        <dbReference type="ARBA" id="ARBA00021022"/>
    </source>
</evidence>
<dbReference type="InterPro" id="IPR020829">
    <property type="entry name" value="GlycerAld_3-P_DH_cat"/>
</dbReference>
<protein>
    <recommendedName>
        <fullName evidence="2 5">Glyceraldehyde-3-phosphate dehydrogenase</fullName>
        <ecNumber evidence="5">1.2.1.-</ecNumber>
    </recommendedName>
</protein>
<comment type="caution">
    <text evidence="7">The sequence shown here is derived from an EMBL/GenBank/DDBJ whole genome shotgun (WGS) entry which is preliminary data.</text>
</comment>
<dbReference type="NCBIfam" id="TIGR01534">
    <property type="entry name" value="GAPDH-I"/>
    <property type="match status" value="1"/>
</dbReference>
<dbReference type="CDD" id="cd18126">
    <property type="entry name" value="GAPDH_I_C"/>
    <property type="match status" value="1"/>
</dbReference>
<evidence type="ECO:0000256" key="1">
    <source>
        <dbReference type="ARBA" id="ARBA00007406"/>
    </source>
</evidence>
<evidence type="ECO:0000256" key="3">
    <source>
        <dbReference type="ARBA" id="ARBA00023002"/>
    </source>
</evidence>
<dbReference type="EMBL" id="ADNT01000001">
    <property type="protein sequence ID" value="EFG50648.1"/>
    <property type="molecule type" value="Genomic_DNA"/>
</dbReference>
<keyword evidence="8" id="KW-1185">Reference proteome</keyword>
<dbReference type="CDD" id="cd05214">
    <property type="entry name" value="GAPDH_I_N"/>
    <property type="match status" value="1"/>
</dbReference>
<accession>A0ABN0ABD8</accession>
<dbReference type="PROSITE" id="PS00071">
    <property type="entry name" value="GAPDH"/>
    <property type="match status" value="1"/>
</dbReference>
<evidence type="ECO:0000256" key="4">
    <source>
        <dbReference type="RuleBase" id="RU000397"/>
    </source>
</evidence>